<dbReference type="InterPro" id="IPR013325">
    <property type="entry name" value="RNA_pol_sigma_r2"/>
</dbReference>
<dbReference type="InterPro" id="IPR007627">
    <property type="entry name" value="RNA_pol_sigma70_r2"/>
</dbReference>
<dbReference type="NCBIfam" id="TIGR02937">
    <property type="entry name" value="sigma70-ECF"/>
    <property type="match status" value="1"/>
</dbReference>
<protein>
    <submittedName>
        <fullName evidence="9">RNA polymerase sigma-70 factor, ECF subfamily</fullName>
    </submittedName>
</protein>
<keyword evidence="5" id="KW-0804">Transcription</keyword>
<evidence type="ECO:0000313" key="10">
    <source>
        <dbReference type="Proteomes" id="UP000219440"/>
    </source>
</evidence>
<feature type="domain" description="RNA polymerase sigma-70 region 2" evidence="7">
    <location>
        <begin position="48"/>
        <end position="115"/>
    </location>
</feature>
<accession>A0A2C8ZXK8</accession>
<dbReference type="InterPro" id="IPR036388">
    <property type="entry name" value="WH-like_DNA-bd_sf"/>
</dbReference>
<dbReference type="PANTHER" id="PTHR43133:SF8">
    <property type="entry name" value="RNA POLYMERASE SIGMA FACTOR HI_1459-RELATED"/>
    <property type="match status" value="1"/>
</dbReference>
<dbReference type="GO" id="GO:0003677">
    <property type="term" value="F:DNA binding"/>
    <property type="evidence" value="ECO:0007669"/>
    <property type="project" value="UniProtKB-KW"/>
</dbReference>
<dbReference type="CDD" id="cd06171">
    <property type="entry name" value="Sigma70_r4"/>
    <property type="match status" value="1"/>
</dbReference>
<dbReference type="Gene3D" id="1.10.10.10">
    <property type="entry name" value="Winged helix-like DNA-binding domain superfamily/Winged helix DNA-binding domain"/>
    <property type="match status" value="1"/>
</dbReference>
<evidence type="ECO:0000259" key="8">
    <source>
        <dbReference type="Pfam" id="PF04545"/>
    </source>
</evidence>
<dbReference type="InterPro" id="IPR014284">
    <property type="entry name" value="RNA_pol_sigma-70_dom"/>
</dbReference>
<dbReference type="GO" id="GO:0006352">
    <property type="term" value="P:DNA-templated transcription initiation"/>
    <property type="evidence" value="ECO:0007669"/>
    <property type="project" value="InterPro"/>
</dbReference>
<evidence type="ECO:0000256" key="6">
    <source>
        <dbReference type="SAM" id="MobiDB-lite"/>
    </source>
</evidence>
<evidence type="ECO:0000256" key="4">
    <source>
        <dbReference type="ARBA" id="ARBA00023125"/>
    </source>
</evidence>
<dbReference type="InterPro" id="IPR007630">
    <property type="entry name" value="RNA_pol_sigma70_r4"/>
</dbReference>
<name>A0A2C8ZXK8_9MICO</name>
<keyword evidence="10" id="KW-1185">Reference proteome</keyword>
<dbReference type="GO" id="GO:0016987">
    <property type="term" value="F:sigma factor activity"/>
    <property type="evidence" value="ECO:0007669"/>
    <property type="project" value="UniProtKB-KW"/>
</dbReference>
<evidence type="ECO:0000259" key="7">
    <source>
        <dbReference type="Pfam" id="PF04542"/>
    </source>
</evidence>
<dbReference type="AlphaFoldDB" id="A0A2C8ZXK8"/>
<evidence type="ECO:0000256" key="1">
    <source>
        <dbReference type="ARBA" id="ARBA00010641"/>
    </source>
</evidence>
<evidence type="ECO:0000313" key="9">
    <source>
        <dbReference type="EMBL" id="SOE70719.1"/>
    </source>
</evidence>
<dbReference type="EMBL" id="OCST01000004">
    <property type="protein sequence ID" value="SOE70719.1"/>
    <property type="molecule type" value="Genomic_DNA"/>
</dbReference>
<dbReference type="SUPFAM" id="SSF88659">
    <property type="entry name" value="Sigma3 and sigma4 domains of RNA polymerase sigma factors"/>
    <property type="match status" value="1"/>
</dbReference>
<feature type="region of interest" description="Disordered" evidence="6">
    <location>
        <begin position="113"/>
        <end position="138"/>
    </location>
</feature>
<keyword evidence="2" id="KW-0805">Transcription regulation</keyword>
<dbReference type="Pfam" id="PF04542">
    <property type="entry name" value="Sigma70_r2"/>
    <property type="match status" value="1"/>
</dbReference>
<feature type="domain" description="RNA polymerase sigma-70 region 4" evidence="8">
    <location>
        <begin position="153"/>
        <end position="198"/>
    </location>
</feature>
<dbReference type="PANTHER" id="PTHR43133">
    <property type="entry name" value="RNA POLYMERASE ECF-TYPE SIGMA FACTO"/>
    <property type="match status" value="1"/>
</dbReference>
<dbReference type="Pfam" id="PF04545">
    <property type="entry name" value="Sigma70_r4"/>
    <property type="match status" value="1"/>
</dbReference>
<comment type="similarity">
    <text evidence="1">Belongs to the sigma-70 factor family. ECF subfamily.</text>
</comment>
<reference evidence="9 10" key="1">
    <citation type="submission" date="2017-09" db="EMBL/GenBank/DDBJ databases">
        <authorList>
            <person name="Ehlers B."/>
            <person name="Leendertz F.H."/>
        </authorList>
    </citation>
    <scope>NUCLEOTIDE SEQUENCE [LARGE SCALE GENOMIC DNA]</scope>
    <source>
        <strain evidence="9 10">CGMCC 1.05381</strain>
    </source>
</reference>
<gene>
    <name evidence="9" type="ORF">SAMN06296378_2301</name>
</gene>
<evidence type="ECO:0000256" key="2">
    <source>
        <dbReference type="ARBA" id="ARBA00023015"/>
    </source>
</evidence>
<evidence type="ECO:0000256" key="5">
    <source>
        <dbReference type="ARBA" id="ARBA00023163"/>
    </source>
</evidence>
<organism evidence="9 10">
    <name type="scientific">Salinibacterium xinjiangense</name>
    <dbReference type="NCBI Taxonomy" id="386302"/>
    <lineage>
        <taxon>Bacteria</taxon>
        <taxon>Bacillati</taxon>
        <taxon>Actinomycetota</taxon>
        <taxon>Actinomycetes</taxon>
        <taxon>Micrococcales</taxon>
        <taxon>Microbacteriaceae</taxon>
        <taxon>Salinibacterium</taxon>
    </lineage>
</organism>
<dbReference type="Gene3D" id="1.10.1740.10">
    <property type="match status" value="1"/>
</dbReference>
<dbReference type="SUPFAM" id="SSF88946">
    <property type="entry name" value="Sigma2 domain of RNA polymerase sigma factors"/>
    <property type="match status" value="1"/>
</dbReference>
<keyword evidence="4" id="KW-0238">DNA-binding</keyword>
<proteinExistence type="inferred from homology"/>
<dbReference type="InterPro" id="IPR039425">
    <property type="entry name" value="RNA_pol_sigma-70-like"/>
</dbReference>
<keyword evidence="3" id="KW-0731">Sigma factor</keyword>
<dbReference type="Proteomes" id="UP000219440">
    <property type="component" value="Unassembled WGS sequence"/>
</dbReference>
<evidence type="ECO:0000256" key="3">
    <source>
        <dbReference type="ARBA" id="ARBA00023082"/>
    </source>
</evidence>
<sequence length="215" mass="23924">MIASLVVIGRAPYRQIVVNPGDTRTDGVTFDLVLAAAQSGAAWASATLWREYAPSVVGFARGRGARDPDDLASDVFLAVFDTLSTFTGTESEFRSYLFSIAYRRVVDEMRQRSRRGEPAQWLPENDLRSEPSAEDAADLRSSDESVLALFDFLPVDQRNVMVLRIVSDLTIEQIADVLGKKTGAVKSLQKRAIDSLRKKIFAKPYPFRPLERLPV</sequence>
<feature type="compositionally biased region" description="Basic and acidic residues" evidence="6">
    <location>
        <begin position="125"/>
        <end position="138"/>
    </location>
</feature>
<dbReference type="InterPro" id="IPR013324">
    <property type="entry name" value="RNA_pol_sigma_r3/r4-like"/>
</dbReference>